<keyword evidence="7 9" id="KW-0472">Membrane</keyword>
<keyword evidence="12" id="KW-1185">Reference proteome</keyword>
<dbReference type="InterPro" id="IPR007387">
    <property type="entry name" value="TRAP_DctQ"/>
</dbReference>
<organism evidence="11 12">
    <name type="scientific">Ancylobacter defluvii</name>
    <dbReference type="NCBI Taxonomy" id="1282440"/>
    <lineage>
        <taxon>Bacteria</taxon>
        <taxon>Pseudomonadati</taxon>
        <taxon>Pseudomonadota</taxon>
        <taxon>Alphaproteobacteria</taxon>
        <taxon>Hyphomicrobiales</taxon>
        <taxon>Xanthobacteraceae</taxon>
        <taxon>Ancylobacter</taxon>
    </lineage>
</organism>
<sequence length="190" mass="20612">MTFKLLEARRAPSDLIGRASLIGAASWLVETVGMVLMAVLSLLVLANATGRYFFNTPLPWTEEVVSILLVWIAAVGVVLAAGRGALVGCEIVTGRLPPQQARTLTRAISFVSALLMLAVAWYSWRYMQVFGRDVTPMLDIPKSWISGGLLAASLGMAAAFLYRTVVPHKLVLIEDIAEEIADHPAHEVKL</sequence>
<evidence type="ECO:0000259" key="10">
    <source>
        <dbReference type="Pfam" id="PF04290"/>
    </source>
</evidence>
<keyword evidence="5 9" id="KW-0812">Transmembrane</keyword>
<evidence type="ECO:0000256" key="4">
    <source>
        <dbReference type="ARBA" id="ARBA00022519"/>
    </source>
</evidence>
<dbReference type="AlphaFoldDB" id="A0A9W6JW24"/>
<evidence type="ECO:0000256" key="1">
    <source>
        <dbReference type="ARBA" id="ARBA00004429"/>
    </source>
</evidence>
<feature type="transmembrane region" description="Helical" evidence="9">
    <location>
        <begin position="107"/>
        <end position="124"/>
    </location>
</feature>
<dbReference type="PANTHER" id="PTHR35011:SF2">
    <property type="entry name" value="2,3-DIKETO-L-GULONATE TRAP TRANSPORTER SMALL PERMEASE PROTEIN YIAM"/>
    <property type="match status" value="1"/>
</dbReference>
<evidence type="ECO:0000313" key="12">
    <source>
        <dbReference type="Proteomes" id="UP001143330"/>
    </source>
</evidence>
<dbReference type="GO" id="GO:0022857">
    <property type="term" value="F:transmembrane transporter activity"/>
    <property type="evidence" value="ECO:0007669"/>
    <property type="project" value="UniProtKB-UniRule"/>
</dbReference>
<keyword evidence="3" id="KW-1003">Cell membrane</keyword>
<reference evidence="11" key="2">
    <citation type="submission" date="2023-01" db="EMBL/GenBank/DDBJ databases">
        <authorList>
            <person name="Sun Q."/>
            <person name="Evtushenko L."/>
        </authorList>
    </citation>
    <scope>NUCLEOTIDE SEQUENCE</scope>
    <source>
        <strain evidence="11">VKM B-2789</strain>
    </source>
</reference>
<evidence type="ECO:0000256" key="5">
    <source>
        <dbReference type="ARBA" id="ARBA00022692"/>
    </source>
</evidence>
<evidence type="ECO:0000313" key="11">
    <source>
        <dbReference type="EMBL" id="GLK82433.1"/>
    </source>
</evidence>
<evidence type="ECO:0000256" key="2">
    <source>
        <dbReference type="ARBA" id="ARBA00022448"/>
    </source>
</evidence>
<dbReference type="PANTHER" id="PTHR35011">
    <property type="entry name" value="2,3-DIKETO-L-GULONATE TRAP TRANSPORTER SMALL PERMEASE PROTEIN YIAM"/>
    <property type="match status" value="1"/>
</dbReference>
<name>A0A9W6JW24_9HYPH</name>
<evidence type="ECO:0000256" key="6">
    <source>
        <dbReference type="ARBA" id="ARBA00022989"/>
    </source>
</evidence>
<keyword evidence="2 9" id="KW-0813">Transport</keyword>
<dbReference type="Proteomes" id="UP001143330">
    <property type="component" value="Unassembled WGS sequence"/>
</dbReference>
<dbReference type="RefSeq" id="WP_213363082.1">
    <property type="nucleotide sequence ID" value="NZ_BSFM01000003.1"/>
</dbReference>
<gene>
    <name evidence="11" type="ORF">GCM10017653_05020</name>
</gene>
<comment type="caution">
    <text evidence="11">The sequence shown here is derived from an EMBL/GenBank/DDBJ whole genome shotgun (WGS) entry which is preliminary data.</text>
</comment>
<feature type="transmembrane region" description="Helical" evidence="9">
    <location>
        <begin position="64"/>
        <end position="86"/>
    </location>
</feature>
<dbReference type="EMBL" id="BSFM01000003">
    <property type="protein sequence ID" value="GLK82433.1"/>
    <property type="molecule type" value="Genomic_DNA"/>
</dbReference>
<comment type="subcellular location">
    <subcellularLocation>
        <location evidence="1 9">Cell inner membrane</location>
        <topology evidence="1 9">Multi-pass membrane protein</topology>
    </subcellularLocation>
</comment>
<dbReference type="GO" id="GO:0005886">
    <property type="term" value="C:plasma membrane"/>
    <property type="evidence" value="ECO:0007669"/>
    <property type="project" value="UniProtKB-SubCell"/>
</dbReference>
<comment type="similarity">
    <text evidence="8 9">Belongs to the TRAP transporter small permease family.</text>
</comment>
<dbReference type="GO" id="GO:0015740">
    <property type="term" value="P:C4-dicarboxylate transport"/>
    <property type="evidence" value="ECO:0007669"/>
    <property type="project" value="TreeGrafter"/>
</dbReference>
<evidence type="ECO:0000256" key="7">
    <source>
        <dbReference type="ARBA" id="ARBA00023136"/>
    </source>
</evidence>
<evidence type="ECO:0000256" key="9">
    <source>
        <dbReference type="RuleBase" id="RU369079"/>
    </source>
</evidence>
<dbReference type="Pfam" id="PF04290">
    <property type="entry name" value="DctQ"/>
    <property type="match status" value="1"/>
</dbReference>
<comment type="function">
    <text evidence="9">Part of the tripartite ATP-independent periplasmic (TRAP) transport system.</text>
</comment>
<comment type="subunit">
    <text evidence="9">The complex comprises the extracytoplasmic solute receptor protein and the two transmembrane proteins.</text>
</comment>
<keyword evidence="6 9" id="KW-1133">Transmembrane helix</keyword>
<evidence type="ECO:0000256" key="3">
    <source>
        <dbReference type="ARBA" id="ARBA00022475"/>
    </source>
</evidence>
<dbReference type="InterPro" id="IPR055348">
    <property type="entry name" value="DctQ"/>
</dbReference>
<protein>
    <recommendedName>
        <fullName evidence="9">TRAP transporter small permease protein</fullName>
    </recommendedName>
</protein>
<reference evidence="11" key="1">
    <citation type="journal article" date="2014" name="Int. J. Syst. Evol. Microbiol.">
        <title>Complete genome sequence of Corynebacterium casei LMG S-19264T (=DSM 44701T), isolated from a smear-ripened cheese.</title>
        <authorList>
            <consortium name="US DOE Joint Genome Institute (JGI-PGF)"/>
            <person name="Walter F."/>
            <person name="Albersmeier A."/>
            <person name="Kalinowski J."/>
            <person name="Ruckert C."/>
        </authorList>
    </citation>
    <scope>NUCLEOTIDE SEQUENCE</scope>
    <source>
        <strain evidence="11">VKM B-2789</strain>
    </source>
</reference>
<evidence type="ECO:0000256" key="8">
    <source>
        <dbReference type="ARBA" id="ARBA00038436"/>
    </source>
</evidence>
<accession>A0A9W6JW24</accession>
<feature type="transmembrane region" description="Helical" evidence="9">
    <location>
        <begin position="21"/>
        <end position="44"/>
    </location>
</feature>
<proteinExistence type="inferred from homology"/>
<feature type="transmembrane region" description="Helical" evidence="9">
    <location>
        <begin position="144"/>
        <end position="162"/>
    </location>
</feature>
<feature type="domain" description="Tripartite ATP-independent periplasmic transporters DctQ component" evidence="10">
    <location>
        <begin position="41"/>
        <end position="165"/>
    </location>
</feature>
<keyword evidence="4 9" id="KW-0997">Cell inner membrane</keyword>